<reference evidence="1 2" key="1">
    <citation type="journal article" date="2006" name="Int. J. Syst. Evol. Microbiol.">
        <title>Chryseobacterium piscium sp. nov., isolated from fish of the South Atlantic Ocean off South Africa.</title>
        <authorList>
            <person name="de Beer H."/>
            <person name="Hugo C.J."/>
            <person name="Jooste P.J."/>
            <person name="Vancanneyt M."/>
            <person name="Coenye T."/>
            <person name="Vandamme P."/>
        </authorList>
    </citation>
    <scope>NUCLEOTIDE SEQUENCE [LARGE SCALE GENOMIC DNA]</scope>
    <source>
        <strain evidence="1 2">CCUG 51923</strain>
    </source>
</reference>
<evidence type="ECO:0000313" key="2">
    <source>
        <dbReference type="Proteomes" id="UP000256512"/>
    </source>
</evidence>
<dbReference type="RefSeq" id="WP_115949894.1">
    <property type="nucleotide sequence ID" value="NZ_QNVS01000019.1"/>
</dbReference>
<dbReference type="Proteomes" id="UP000256512">
    <property type="component" value="Unassembled WGS sequence"/>
</dbReference>
<proteinExistence type="predicted"/>
<gene>
    <name evidence="1" type="ORF">DRF62_08235</name>
</gene>
<organism evidence="1 2">
    <name type="scientific">Chryseobacterium piscium</name>
    <dbReference type="NCBI Taxonomy" id="333702"/>
    <lineage>
        <taxon>Bacteria</taxon>
        <taxon>Pseudomonadati</taxon>
        <taxon>Bacteroidota</taxon>
        <taxon>Flavobacteriia</taxon>
        <taxon>Flavobacteriales</taxon>
        <taxon>Weeksellaceae</taxon>
        <taxon>Chryseobacterium group</taxon>
        <taxon>Chryseobacterium</taxon>
    </lineage>
</organism>
<dbReference type="EMBL" id="QNVS01000019">
    <property type="protein sequence ID" value="REC54815.1"/>
    <property type="molecule type" value="Genomic_DNA"/>
</dbReference>
<dbReference type="AlphaFoldDB" id="A0A3D9BMQ2"/>
<accession>A0A3D9BMQ2</accession>
<keyword evidence="2" id="KW-1185">Reference proteome</keyword>
<evidence type="ECO:0000313" key="1">
    <source>
        <dbReference type="EMBL" id="REC54815.1"/>
    </source>
</evidence>
<sequence>MKNTLLTSALAVLTLWSCSKKNEDPDVSQETVNANPAEHEYSSEAISDTGYNISKIPVTDKFHGTFPYFQLPQGYTFTDPNSYQGDGQTKDFDKEYFYDHGSYTVMEGKTYKAEIRVSVEFKDKKFSPLEIQKSFDELIKNLGGVKINTGEALRDGEEERIKKEDPEAYNLGYMHSCNNWKNVNTYIIRTAEKTVFVQYNLGKDQTSITILETKPFENKMSIVDEKPKADSLDKKKK</sequence>
<comment type="caution">
    <text evidence="1">The sequence shown here is derived from an EMBL/GenBank/DDBJ whole genome shotgun (WGS) entry which is preliminary data.</text>
</comment>
<name>A0A3D9BMQ2_9FLAO</name>
<protein>
    <submittedName>
        <fullName evidence="1">Uncharacterized protein</fullName>
    </submittedName>
</protein>